<evidence type="ECO:0008006" key="4">
    <source>
        <dbReference type="Google" id="ProtNLM"/>
    </source>
</evidence>
<dbReference type="KEGG" id="ttk:TST_1394"/>
<accession>A0A0S3QV22</accession>
<dbReference type="Gene3D" id="3.30.700.10">
    <property type="entry name" value="Glycoprotein, Type 4 Pilin"/>
    <property type="match status" value="1"/>
</dbReference>
<dbReference type="PROSITE" id="PS00409">
    <property type="entry name" value="PROKAR_NTER_METHYL"/>
    <property type="match status" value="1"/>
</dbReference>
<keyword evidence="1" id="KW-1133">Transmembrane helix</keyword>
<dbReference type="Pfam" id="PF07963">
    <property type="entry name" value="N_methyl"/>
    <property type="match status" value="1"/>
</dbReference>
<protein>
    <recommendedName>
        <fullName evidence="4">Prepilin-type N-terminal cleavage/methylation domain-containing protein</fullName>
    </recommendedName>
</protein>
<dbReference type="SUPFAM" id="SSF54523">
    <property type="entry name" value="Pili subunits"/>
    <property type="match status" value="1"/>
</dbReference>
<dbReference type="RefSeq" id="WP_068550167.1">
    <property type="nucleotide sequence ID" value="NZ_AP013035.1"/>
</dbReference>
<sequence>MKKGFTLVELLIALSIIVIFLTFTLPKVFKSIEKSPDSDVQKLNTLLNKACKEAKETGIAQEITGIKGDKTLEFLDEKIRLSQEVSDVEVNKHLREGITYGFKIYPQCISDFVVLKLTNNKIITLEPLTLTASVQYEK</sequence>
<name>A0A0S3QV22_THET7</name>
<reference evidence="3" key="1">
    <citation type="journal article" date="2018" name="Science">
        <title>A primordial and reversible TCA cycle in a facultatively chemolithoautotrophic thermophile.</title>
        <authorList>
            <person name="Nunoura T."/>
            <person name="Chikaraishi Y."/>
            <person name="Izaki R."/>
            <person name="Suwa T."/>
            <person name="Sato T."/>
            <person name="Harada T."/>
            <person name="Mori K."/>
            <person name="Kato Y."/>
            <person name="Miyazaki M."/>
            <person name="Shimamura S."/>
            <person name="Yanagawa K."/>
            <person name="Shuto A."/>
            <person name="Ohkouchi N."/>
            <person name="Fujita N."/>
            <person name="Takaki Y."/>
            <person name="Atomi H."/>
            <person name="Takai K."/>
        </authorList>
    </citation>
    <scope>NUCLEOTIDE SEQUENCE [LARGE SCALE GENOMIC DNA]</scope>
    <source>
        <strain evidence="3">DSM 17441 / JCM 13301 / NBRC 103674 / ABI70S6</strain>
    </source>
</reference>
<dbReference type="STRING" id="1298851.TST_1394"/>
<evidence type="ECO:0000256" key="1">
    <source>
        <dbReference type="SAM" id="Phobius"/>
    </source>
</evidence>
<gene>
    <name evidence="2" type="ORF">TST_1394</name>
</gene>
<keyword evidence="3" id="KW-1185">Reference proteome</keyword>
<keyword evidence="1" id="KW-0472">Membrane</keyword>
<evidence type="ECO:0000313" key="3">
    <source>
        <dbReference type="Proteomes" id="UP000063234"/>
    </source>
</evidence>
<dbReference type="Proteomes" id="UP000063234">
    <property type="component" value="Chromosome"/>
</dbReference>
<feature type="transmembrane region" description="Helical" evidence="1">
    <location>
        <begin position="6"/>
        <end position="25"/>
    </location>
</feature>
<dbReference type="OrthoDB" id="5296638at2"/>
<dbReference type="EMBL" id="AP013035">
    <property type="protein sequence ID" value="BAT72181.1"/>
    <property type="molecule type" value="Genomic_DNA"/>
</dbReference>
<proteinExistence type="predicted"/>
<dbReference type="AlphaFoldDB" id="A0A0S3QV22"/>
<keyword evidence="1" id="KW-0812">Transmembrane</keyword>
<dbReference type="InterPro" id="IPR012902">
    <property type="entry name" value="N_methyl_site"/>
</dbReference>
<organism evidence="2 3">
    <name type="scientific">Thermosulfidibacter takaii (strain DSM 17441 / JCM 13301 / NBRC 103674 / ABI70S6)</name>
    <dbReference type="NCBI Taxonomy" id="1298851"/>
    <lineage>
        <taxon>Bacteria</taxon>
        <taxon>Pseudomonadati</taxon>
        <taxon>Thermosulfidibacterota</taxon>
        <taxon>Thermosulfidibacteria</taxon>
        <taxon>Thermosulfidibacterales</taxon>
        <taxon>Thermosulfidibacteraceae</taxon>
    </lineage>
</organism>
<evidence type="ECO:0000313" key="2">
    <source>
        <dbReference type="EMBL" id="BAT72181.1"/>
    </source>
</evidence>
<dbReference type="InterPro" id="IPR045584">
    <property type="entry name" value="Pilin-like"/>
</dbReference>
<dbReference type="NCBIfam" id="TIGR02532">
    <property type="entry name" value="IV_pilin_GFxxxE"/>
    <property type="match status" value="1"/>
</dbReference>